<keyword evidence="7" id="KW-0067">ATP-binding</keyword>
<dbReference type="SUPFAM" id="SSF55781">
    <property type="entry name" value="GAF domain-like"/>
    <property type="match status" value="1"/>
</dbReference>
<dbReference type="CDD" id="cd00075">
    <property type="entry name" value="HATPase"/>
    <property type="match status" value="1"/>
</dbReference>
<keyword evidence="3" id="KW-0597">Phosphoprotein</keyword>
<dbReference type="SUPFAM" id="SSF55874">
    <property type="entry name" value="ATPase domain of HSP90 chaperone/DNA topoisomerase II/histidine kinase"/>
    <property type="match status" value="1"/>
</dbReference>
<dbReference type="SMART" id="SM00388">
    <property type="entry name" value="HisKA"/>
    <property type="match status" value="1"/>
</dbReference>
<dbReference type="InterPro" id="IPR036890">
    <property type="entry name" value="HATPase_C_sf"/>
</dbReference>
<proteinExistence type="predicted"/>
<dbReference type="GO" id="GO:0005524">
    <property type="term" value="F:ATP binding"/>
    <property type="evidence" value="ECO:0007669"/>
    <property type="project" value="UniProtKB-KW"/>
</dbReference>
<evidence type="ECO:0000256" key="6">
    <source>
        <dbReference type="ARBA" id="ARBA00022777"/>
    </source>
</evidence>
<feature type="domain" description="Histidine kinase" evidence="9">
    <location>
        <begin position="188"/>
        <end position="400"/>
    </location>
</feature>
<comment type="catalytic activity">
    <reaction evidence="1">
        <text>ATP + protein L-histidine = ADP + protein N-phospho-L-histidine.</text>
        <dbReference type="EC" id="2.7.13.3"/>
    </reaction>
</comment>
<evidence type="ECO:0000256" key="3">
    <source>
        <dbReference type="ARBA" id="ARBA00022553"/>
    </source>
</evidence>
<dbReference type="EC" id="2.7.13.3" evidence="2"/>
<dbReference type="InterPro" id="IPR029016">
    <property type="entry name" value="GAF-like_dom_sf"/>
</dbReference>
<keyword evidence="8" id="KW-0902">Two-component regulatory system</keyword>
<organism evidence="10 11">
    <name type="scientific">Aurantibacter aestuarii</name>
    <dbReference type="NCBI Taxonomy" id="1266046"/>
    <lineage>
        <taxon>Bacteria</taxon>
        <taxon>Pseudomonadati</taxon>
        <taxon>Bacteroidota</taxon>
        <taxon>Flavobacteriia</taxon>
        <taxon>Flavobacteriales</taxon>
        <taxon>Flavobacteriaceae</taxon>
        <taxon>Aurantibacter</taxon>
    </lineage>
</organism>
<dbReference type="EMBL" id="PXOQ01000009">
    <property type="protein sequence ID" value="PSG88132.1"/>
    <property type="molecule type" value="Genomic_DNA"/>
</dbReference>
<dbReference type="InterPro" id="IPR003594">
    <property type="entry name" value="HATPase_dom"/>
</dbReference>
<evidence type="ECO:0000256" key="4">
    <source>
        <dbReference type="ARBA" id="ARBA00022679"/>
    </source>
</evidence>
<dbReference type="PROSITE" id="PS50109">
    <property type="entry name" value="HIS_KIN"/>
    <property type="match status" value="1"/>
</dbReference>
<evidence type="ECO:0000313" key="11">
    <source>
        <dbReference type="Proteomes" id="UP000238426"/>
    </source>
</evidence>
<dbReference type="AlphaFoldDB" id="A0A2T1N8G4"/>
<dbReference type="Pfam" id="PF02518">
    <property type="entry name" value="HATPase_c"/>
    <property type="match status" value="1"/>
</dbReference>
<dbReference type="Gene3D" id="3.30.450.40">
    <property type="match status" value="1"/>
</dbReference>
<dbReference type="CDD" id="cd00082">
    <property type="entry name" value="HisKA"/>
    <property type="match status" value="1"/>
</dbReference>
<evidence type="ECO:0000256" key="5">
    <source>
        <dbReference type="ARBA" id="ARBA00022741"/>
    </source>
</evidence>
<dbReference type="GO" id="GO:0007234">
    <property type="term" value="P:osmosensory signaling via phosphorelay pathway"/>
    <property type="evidence" value="ECO:0007669"/>
    <property type="project" value="TreeGrafter"/>
</dbReference>
<gene>
    <name evidence="10" type="ORF">C7H52_07450</name>
</gene>
<dbReference type="Gene3D" id="3.30.565.10">
    <property type="entry name" value="Histidine kinase-like ATPase, C-terminal domain"/>
    <property type="match status" value="1"/>
</dbReference>
<dbReference type="Proteomes" id="UP000238426">
    <property type="component" value="Unassembled WGS sequence"/>
</dbReference>
<keyword evidence="5" id="KW-0547">Nucleotide-binding</keyword>
<dbReference type="InterPro" id="IPR050351">
    <property type="entry name" value="BphY/WalK/GraS-like"/>
</dbReference>
<sequence>MLSPTTPTIDKPRINALRNYELSRKKSKKFDDITELATLVTGFPISLISFVEEDEVWFKSTKGMDICSSDRDLSFCSYAVGSKNDIYVVENTKADERFFDHPYANLGEQSVIFYAGICLIDKKGFRIGTLCVIDHKPNILSEKNKKTLQLLASQVMKLVESNKLNKEFKKNQKNLKIQNKNLKDFAGHVSHDMKMPLANMIVTSDILKMRYSKNLDEKGNEYLNYLKQSSLTLSSYISGLLEHYESESLSSHNNETFSLNHLLEEIIDLLNINVDCTINFPEKDLKMTTNRAILEQILLNLIGNSIKYSDKKKTKITLSYKHKNDKTFIKIEDNGAGIPKNNLKDIFNLFTTVGQLDRYGNKGHGIGLSTVKKLVTELGGKIKVKSKLDVGTTFIFSIKD</sequence>
<dbReference type="InterPro" id="IPR004358">
    <property type="entry name" value="Sig_transdc_His_kin-like_C"/>
</dbReference>
<dbReference type="InterPro" id="IPR036097">
    <property type="entry name" value="HisK_dim/P_sf"/>
</dbReference>
<dbReference type="RefSeq" id="WP_106463271.1">
    <property type="nucleotide sequence ID" value="NZ_PXOQ01000009.1"/>
</dbReference>
<dbReference type="SMART" id="SM00387">
    <property type="entry name" value="HATPase_c"/>
    <property type="match status" value="1"/>
</dbReference>
<dbReference type="PANTHER" id="PTHR42878">
    <property type="entry name" value="TWO-COMPONENT HISTIDINE KINASE"/>
    <property type="match status" value="1"/>
</dbReference>
<dbReference type="OrthoDB" id="9811889at2"/>
<dbReference type="GO" id="GO:0000156">
    <property type="term" value="F:phosphorelay response regulator activity"/>
    <property type="evidence" value="ECO:0007669"/>
    <property type="project" value="TreeGrafter"/>
</dbReference>
<keyword evidence="11" id="KW-1185">Reference proteome</keyword>
<dbReference type="GO" id="GO:0030295">
    <property type="term" value="F:protein kinase activator activity"/>
    <property type="evidence" value="ECO:0007669"/>
    <property type="project" value="TreeGrafter"/>
</dbReference>
<evidence type="ECO:0000259" key="9">
    <source>
        <dbReference type="PROSITE" id="PS50109"/>
    </source>
</evidence>
<dbReference type="PRINTS" id="PR00344">
    <property type="entry name" value="BCTRLSENSOR"/>
</dbReference>
<dbReference type="Pfam" id="PF00512">
    <property type="entry name" value="HisKA"/>
    <property type="match status" value="1"/>
</dbReference>
<dbReference type="GO" id="GO:0000155">
    <property type="term" value="F:phosphorelay sensor kinase activity"/>
    <property type="evidence" value="ECO:0007669"/>
    <property type="project" value="InterPro"/>
</dbReference>
<dbReference type="Gene3D" id="1.10.287.130">
    <property type="match status" value="1"/>
</dbReference>
<dbReference type="InterPro" id="IPR003661">
    <property type="entry name" value="HisK_dim/P_dom"/>
</dbReference>
<keyword evidence="4" id="KW-0808">Transferase</keyword>
<accession>A0A2T1N8G4</accession>
<comment type="caution">
    <text evidence="10">The sequence shown here is derived from an EMBL/GenBank/DDBJ whole genome shotgun (WGS) entry which is preliminary data.</text>
</comment>
<name>A0A2T1N8G4_9FLAO</name>
<dbReference type="SUPFAM" id="SSF47384">
    <property type="entry name" value="Homodimeric domain of signal transducing histidine kinase"/>
    <property type="match status" value="1"/>
</dbReference>
<keyword evidence="6" id="KW-0418">Kinase</keyword>
<reference evidence="10 11" key="1">
    <citation type="submission" date="2018-03" db="EMBL/GenBank/DDBJ databases">
        <title>Mesoflavibacter sp. HG37 and Mesoflavibacter sp. HG96 sp.nov., two marine bacteria isolated from seawater of Western Pacific Ocean.</title>
        <authorList>
            <person name="Cheng H."/>
            <person name="Wu Y.-H."/>
            <person name="Guo L.-L."/>
            <person name="Xu X.-W."/>
        </authorList>
    </citation>
    <scope>NUCLEOTIDE SEQUENCE [LARGE SCALE GENOMIC DNA]</scope>
    <source>
        <strain evidence="10 11">KCTC 32269</strain>
    </source>
</reference>
<evidence type="ECO:0000313" key="10">
    <source>
        <dbReference type="EMBL" id="PSG88132.1"/>
    </source>
</evidence>
<protein>
    <recommendedName>
        <fullName evidence="2">histidine kinase</fullName>
        <ecNumber evidence="2">2.7.13.3</ecNumber>
    </recommendedName>
</protein>
<evidence type="ECO:0000256" key="2">
    <source>
        <dbReference type="ARBA" id="ARBA00012438"/>
    </source>
</evidence>
<dbReference type="PANTHER" id="PTHR42878:SF7">
    <property type="entry name" value="SENSOR HISTIDINE KINASE GLRK"/>
    <property type="match status" value="1"/>
</dbReference>
<evidence type="ECO:0000256" key="8">
    <source>
        <dbReference type="ARBA" id="ARBA00023012"/>
    </source>
</evidence>
<evidence type="ECO:0000256" key="1">
    <source>
        <dbReference type="ARBA" id="ARBA00000085"/>
    </source>
</evidence>
<dbReference type="InterPro" id="IPR005467">
    <property type="entry name" value="His_kinase_dom"/>
</dbReference>
<evidence type="ECO:0000256" key="7">
    <source>
        <dbReference type="ARBA" id="ARBA00022840"/>
    </source>
</evidence>